<sequence>MLIELEMPVVIFACCVLHNFILQRESDLEHEVNTVDQIDMDAAEAEGNCEAYPKSVKKRGAIAQNL</sequence>
<gene>
    <name evidence="1" type="ORF">DPMN_142952</name>
</gene>
<reference evidence="1" key="2">
    <citation type="submission" date="2020-11" db="EMBL/GenBank/DDBJ databases">
        <authorList>
            <person name="McCartney M.A."/>
            <person name="Auch B."/>
            <person name="Kono T."/>
            <person name="Mallez S."/>
            <person name="Becker A."/>
            <person name="Gohl D.M."/>
            <person name="Silverstein K.A.T."/>
            <person name="Koren S."/>
            <person name="Bechman K.B."/>
            <person name="Herman A."/>
            <person name="Abrahante J.E."/>
            <person name="Garbe J."/>
        </authorList>
    </citation>
    <scope>NUCLEOTIDE SEQUENCE</scope>
    <source>
        <strain evidence="1">Duluth1</strain>
        <tissue evidence="1">Whole animal</tissue>
    </source>
</reference>
<name>A0A9D4GFB8_DREPO</name>
<accession>A0A9D4GFB8</accession>
<dbReference type="EMBL" id="JAIWYP010000006">
    <property type="protein sequence ID" value="KAH3814451.1"/>
    <property type="molecule type" value="Genomic_DNA"/>
</dbReference>
<reference evidence="1" key="1">
    <citation type="journal article" date="2019" name="bioRxiv">
        <title>The Genome of the Zebra Mussel, Dreissena polymorpha: A Resource for Invasive Species Research.</title>
        <authorList>
            <person name="McCartney M.A."/>
            <person name="Auch B."/>
            <person name="Kono T."/>
            <person name="Mallez S."/>
            <person name="Zhang Y."/>
            <person name="Obille A."/>
            <person name="Becker A."/>
            <person name="Abrahante J.E."/>
            <person name="Garbe J."/>
            <person name="Badalamenti J.P."/>
            <person name="Herman A."/>
            <person name="Mangelson H."/>
            <person name="Liachko I."/>
            <person name="Sullivan S."/>
            <person name="Sone E.D."/>
            <person name="Koren S."/>
            <person name="Silverstein K.A.T."/>
            <person name="Beckman K.B."/>
            <person name="Gohl D.M."/>
        </authorList>
    </citation>
    <scope>NUCLEOTIDE SEQUENCE</scope>
    <source>
        <strain evidence="1">Duluth1</strain>
        <tissue evidence="1">Whole animal</tissue>
    </source>
</reference>
<dbReference type="Proteomes" id="UP000828390">
    <property type="component" value="Unassembled WGS sequence"/>
</dbReference>
<proteinExistence type="predicted"/>
<comment type="caution">
    <text evidence="1">The sequence shown here is derived from an EMBL/GenBank/DDBJ whole genome shotgun (WGS) entry which is preliminary data.</text>
</comment>
<evidence type="ECO:0000313" key="1">
    <source>
        <dbReference type="EMBL" id="KAH3814451.1"/>
    </source>
</evidence>
<dbReference type="AlphaFoldDB" id="A0A9D4GFB8"/>
<evidence type="ECO:0000313" key="2">
    <source>
        <dbReference type="Proteomes" id="UP000828390"/>
    </source>
</evidence>
<protein>
    <submittedName>
        <fullName evidence="1">Uncharacterized protein</fullName>
    </submittedName>
</protein>
<keyword evidence="2" id="KW-1185">Reference proteome</keyword>
<organism evidence="1 2">
    <name type="scientific">Dreissena polymorpha</name>
    <name type="common">Zebra mussel</name>
    <name type="synonym">Mytilus polymorpha</name>
    <dbReference type="NCBI Taxonomy" id="45954"/>
    <lineage>
        <taxon>Eukaryota</taxon>
        <taxon>Metazoa</taxon>
        <taxon>Spiralia</taxon>
        <taxon>Lophotrochozoa</taxon>
        <taxon>Mollusca</taxon>
        <taxon>Bivalvia</taxon>
        <taxon>Autobranchia</taxon>
        <taxon>Heteroconchia</taxon>
        <taxon>Euheterodonta</taxon>
        <taxon>Imparidentia</taxon>
        <taxon>Neoheterodontei</taxon>
        <taxon>Myida</taxon>
        <taxon>Dreissenoidea</taxon>
        <taxon>Dreissenidae</taxon>
        <taxon>Dreissena</taxon>
    </lineage>
</organism>